<name>A0ABN1IZW3_9GAMM</name>
<evidence type="ECO:0000313" key="2">
    <source>
        <dbReference type="EMBL" id="GAA0724515.1"/>
    </source>
</evidence>
<protein>
    <submittedName>
        <fullName evidence="2">Uncharacterized protein</fullName>
    </submittedName>
</protein>
<keyword evidence="1" id="KW-0472">Membrane</keyword>
<reference evidence="2 3" key="1">
    <citation type="journal article" date="2019" name="Int. J. Syst. Evol. Microbiol.">
        <title>The Global Catalogue of Microorganisms (GCM) 10K type strain sequencing project: providing services to taxonomists for standard genome sequencing and annotation.</title>
        <authorList>
            <consortium name="The Broad Institute Genomics Platform"/>
            <consortium name="The Broad Institute Genome Sequencing Center for Infectious Disease"/>
            <person name="Wu L."/>
            <person name="Ma J."/>
        </authorList>
    </citation>
    <scope>NUCLEOTIDE SEQUENCE [LARGE SCALE GENOMIC DNA]</scope>
    <source>
        <strain evidence="2 3">JCM 15421</strain>
    </source>
</reference>
<feature type="transmembrane region" description="Helical" evidence="1">
    <location>
        <begin position="54"/>
        <end position="77"/>
    </location>
</feature>
<keyword evidence="1" id="KW-0812">Transmembrane</keyword>
<proteinExistence type="predicted"/>
<gene>
    <name evidence="2" type="ORF">GCM10009105_37290</name>
</gene>
<evidence type="ECO:0000256" key="1">
    <source>
        <dbReference type="SAM" id="Phobius"/>
    </source>
</evidence>
<dbReference type="Proteomes" id="UP001501523">
    <property type="component" value="Unassembled WGS sequence"/>
</dbReference>
<accession>A0ABN1IZW3</accession>
<comment type="caution">
    <text evidence="2">The sequence shown here is derived from an EMBL/GenBank/DDBJ whole genome shotgun (WGS) entry which is preliminary data.</text>
</comment>
<keyword evidence="1" id="KW-1133">Transmembrane helix</keyword>
<evidence type="ECO:0000313" key="3">
    <source>
        <dbReference type="Proteomes" id="UP001501523"/>
    </source>
</evidence>
<sequence>MHMIRADNWAGLLLGFCCIVVAVSGVVVSAFKVPVFGQAYPDSGFGVLSDRQGNTFGSVLVFLLGALLIFLATRGIYRGAMPALGSGPDIVFAQAPFRYLLSFAAWFGGGAGFVWLSWKVGGYRKTEDSHAPGLDKSKDA</sequence>
<organism evidence="2 3">
    <name type="scientific">Dokdonella soli</name>
    <dbReference type="NCBI Taxonomy" id="529810"/>
    <lineage>
        <taxon>Bacteria</taxon>
        <taxon>Pseudomonadati</taxon>
        <taxon>Pseudomonadota</taxon>
        <taxon>Gammaproteobacteria</taxon>
        <taxon>Lysobacterales</taxon>
        <taxon>Rhodanobacteraceae</taxon>
        <taxon>Dokdonella</taxon>
    </lineage>
</organism>
<feature type="transmembrane region" description="Helical" evidence="1">
    <location>
        <begin position="97"/>
        <end position="118"/>
    </location>
</feature>
<dbReference type="EMBL" id="BAAAEU010000030">
    <property type="protein sequence ID" value="GAA0724515.1"/>
    <property type="molecule type" value="Genomic_DNA"/>
</dbReference>
<keyword evidence="3" id="KW-1185">Reference proteome</keyword>